<dbReference type="Proteomes" id="UP001595896">
    <property type="component" value="Unassembled WGS sequence"/>
</dbReference>
<feature type="transmembrane region" description="Helical" evidence="5">
    <location>
        <begin position="89"/>
        <end position="108"/>
    </location>
</feature>
<evidence type="ECO:0000259" key="6">
    <source>
        <dbReference type="Pfam" id="PF01578"/>
    </source>
</evidence>
<feature type="transmembrane region" description="Helical" evidence="5">
    <location>
        <begin position="181"/>
        <end position="204"/>
    </location>
</feature>
<comment type="subcellular location">
    <subcellularLocation>
        <location evidence="1">Membrane</location>
        <topology evidence="1">Multi-pass membrane protein</topology>
    </subcellularLocation>
</comment>
<name>A0ABV9NYF4_9BACI</name>
<keyword evidence="3 5" id="KW-1133">Transmembrane helix</keyword>
<keyword evidence="4 5" id="KW-0472">Membrane</keyword>
<proteinExistence type="predicted"/>
<sequence length="270" mass="31084">MSLLYVLILALYSISILGYFIDFMQNNQKVNRLAFWLLSIVWVLLGLLFAWRFMMFDRLPLMTAFEGMFVYAWMLVSISLVLNRFVRMNVLMLLLNTIGFIMLAFSMAAPDAGVSEELNRVLITEFLVVHVILLLLSYAAFTISFAFSLIYLIQHRFLKQKKWLKWMQKFGSLSTLERNSYASALIGVPLLLTGLILGIIWASITVGGVPWADWKVLTSFLVLGAYAVYLIQYQLFKRRGYNIALYNTAAFLLLLINYFLSGALSDFHIW</sequence>
<protein>
    <submittedName>
        <fullName evidence="7">Cytochrome c biogenesis protein CcsA</fullName>
    </submittedName>
</protein>
<evidence type="ECO:0000256" key="3">
    <source>
        <dbReference type="ARBA" id="ARBA00022989"/>
    </source>
</evidence>
<evidence type="ECO:0000256" key="2">
    <source>
        <dbReference type="ARBA" id="ARBA00022692"/>
    </source>
</evidence>
<feature type="transmembrane region" description="Helical" evidence="5">
    <location>
        <begin position="33"/>
        <end position="53"/>
    </location>
</feature>
<dbReference type="InterPro" id="IPR002541">
    <property type="entry name" value="Cyt_c_assembly"/>
</dbReference>
<accession>A0ABV9NYF4</accession>
<keyword evidence="8" id="KW-1185">Reference proteome</keyword>
<comment type="caution">
    <text evidence="7">The sequence shown here is derived from an EMBL/GenBank/DDBJ whole genome shotgun (WGS) entry which is preliminary data.</text>
</comment>
<reference evidence="8" key="1">
    <citation type="journal article" date="2019" name="Int. J. Syst. Evol. Microbiol.">
        <title>The Global Catalogue of Microorganisms (GCM) 10K type strain sequencing project: providing services to taxonomists for standard genome sequencing and annotation.</title>
        <authorList>
            <consortium name="The Broad Institute Genomics Platform"/>
            <consortium name="The Broad Institute Genome Sequencing Center for Infectious Disease"/>
            <person name="Wu L."/>
            <person name="Ma J."/>
        </authorList>
    </citation>
    <scope>NUCLEOTIDE SEQUENCE [LARGE SCALE GENOMIC DNA]</scope>
    <source>
        <strain evidence="8">JCM 12165</strain>
    </source>
</reference>
<evidence type="ECO:0000256" key="5">
    <source>
        <dbReference type="SAM" id="Phobius"/>
    </source>
</evidence>
<dbReference type="InterPro" id="IPR045062">
    <property type="entry name" value="Cyt_c_biogenesis_CcsA/CcmC"/>
</dbReference>
<dbReference type="PANTHER" id="PTHR30071:SF15">
    <property type="entry name" value="PROTEIN HEMX"/>
    <property type="match status" value="1"/>
</dbReference>
<dbReference type="RefSeq" id="WP_377910060.1">
    <property type="nucleotide sequence ID" value="NZ_JBHSGK010000013.1"/>
</dbReference>
<feature type="domain" description="Cytochrome c assembly protein" evidence="6">
    <location>
        <begin position="65"/>
        <end position="264"/>
    </location>
</feature>
<gene>
    <name evidence="7" type="primary">ccsA</name>
    <name evidence="7" type="ORF">ACFO4L_12755</name>
</gene>
<dbReference type="PANTHER" id="PTHR30071">
    <property type="entry name" value="HEME EXPORTER PROTEIN C"/>
    <property type="match status" value="1"/>
</dbReference>
<feature type="transmembrane region" description="Helical" evidence="5">
    <location>
        <begin position="243"/>
        <end position="260"/>
    </location>
</feature>
<evidence type="ECO:0000256" key="4">
    <source>
        <dbReference type="ARBA" id="ARBA00023136"/>
    </source>
</evidence>
<organism evidence="7 8">
    <name type="scientific">Bacillus daqingensis</name>
    <dbReference type="NCBI Taxonomy" id="872396"/>
    <lineage>
        <taxon>Bacteria</taxon>
        <taxon>Bacillati</taxon>
        <taxon>Bacillota</taxon>
        <taxon>Bacilli</taxon>
        <taxon>Bacillales</taxon>
        <taxon>Bacillaceae</taxon>
        <taxon>Bacillus</taxon>
    </lineage>
</organism>
<feature type="transmembrane region" description="Helical" evidence="5">
    <location>
        <begin position="6"/>
        <end position="21"/>
    </location>
</feature>
<dbReference type="EMBL" id="JBHSGK010000013">
    <property type="protein sequence ID" value="MFC4737465.1"/>
    <property type="molecule type" value="Genomic_DNA"/>
</dbReference>
<feature type="transmembrane region" description="Helical" evidence="5">
    <location>
        <begin position="216"/>
        <end position="236"/>
    </location>
</feature>
<feature type="transmembrane region" description="Helical" evidence="5">
    <location>
        <begin position="128"/>
        <end position="153"/>
    </location>
</feature>
<evidence type="ECO:0000313" key="7">
    <source>
        <dbReference type="EMBL" id="MFC4737465.1"/>
    </source>
</evidence>
<keyword evidence="2 5" id="KW-0812">Transmembrane</keyword>
<evidence type="ECO:0000313" key="8">
    <source>
        <dbReference type="Proteomes" id="UP001595896"/>
    </source>
</evidence>
<evidence type="ECO:0000256" key="1">
    <source>
        <dbReference type="ARBA" id="ARBA00004141"/>
    </source>
</evidence>
<feature type="transmembrane region" description="Helical" evidence="5">
    <location>
        <begin position="59"/>
        <end position="82"/>
    </location>
</feature>
<dbReference type="Pfam" id="PF01578">
    <property type="entry name" value="Cytochrom_C_asm"/>
    <property type="match status" value="1"/>
</dbReference>